<gene>
    <name evidence="1" type="ORF">AVEN_104955_1</name>
</gene>
<dbReference type="AlphaFoldDB" id="A0A4Y2WHA8"/>
<comment type="caution">
    <text evidence="1">The sequence shown here is derived from an EMBL/GenBank/DDBJ whole genome shotgun (WGS) entry which is preliminary data.</text>
</comment>
<sequence>MVLGSLGDFSRSETKEGLRCVIRRPFYEQGRETGIVILRHEAVRLMHRPNPLFCRRAWVTPREAGELHFTTLSCPIETRQTTDPILRADLLLCHLRVTGTYCAQINWDYSQPWPTSGCHTEKEKGVKLKLKILCPLPIVINNTANLEGCPIEFN</sequence>
<evidence type="ECO:0000313" key="1">
    <source>
        <dbReference type="EMBL" id="GBO35986.1"/>
    </source>
</evidence>
<evidence type="ECO:0000313" key="2">
    <source>
        <dbReference type="Proteomes" id="UP000499080"/>
    </source>
</evidence>
<reference evidence="1 2" key="1">
    <citation type="journal article" date="2019" name="Sci. Rep.">
        <title>Orb-weaving spider Araneus ventricosus genome elucidates the spidroin gene catalogue.</title>
        <authorList>
            <person name="Kono N."/>
            <person name="Nakamura H."/>
            <person name="Ohtoshi R."/>
            <person name="Moran D.A.P."/>
            <person name="Shinohara A."/>
            <person name="Yoshida Y."/>
            <person name="Fujiwara M."/>
            <person name="Mori M."/>
            <person name="Tomita M."/>
            <person name="Arakawa K."/>
        </authorList>
    </citation>
    <scope>NUCLEOTIDE SEQUENCE [LARGE SCALE GENOMIC DNA]</scope>
</reference>
<name>A0A4Y2WHA8_ARAVE</name>
<keyword evidence="2" id="KW-1185">Reference proteome</keyword>
<organism evidence="1 2">
    <name type="scientific">Araneus ventricosus</name>
    <name type="common">Orbweaver spider</name>
    <name type="synonym">Epeira ventricosa</name>
    <dbReference type="NCBI Taxonomy" id="182803"/>
    <lineage>
        <taxon>Eukaryota</taxon>
        <taxon>Metazoa</taxon>
        <taxon>Ecdysozoa</taxon>
        <taxon>Arthropoda</taxon>
        <taxon>Chelicerata</taxon>
        <taxon>Arachnida</taxon>
        <taxon>Araneae</taxon>
        <taxon>Araneomorphae</taxon>
        <taxon>Entelegynae</taxon>
        <taxon>Araneoidea</taxon>
        <taxon>Araneidae</taxon>
        <taxon>Araneus</taxon>
    </lineage>
</organism>
<dbReference type="Proteomes" id="UP000499080">
    <property type="component" value="Unassembled WGS sequence"/>
</dbReference>
<dbReference type="EMBL" id="BGPR01060031">
    <property type="protein sequence ID" value="GBO35986.1"/>
    <property type="molecule type" value="Genomic_DNA"/>
</dbReference>
<protein>
    <submittedName>
        <fullName evidence="1">Uncharacterized protein</fullName>
    </submittedName>
</protein>
<accession>A0A4Y2WHA8</accession>
<proteinExistence type="predicted"/>